<dbReference type="RefSeq" id="WP_091112777.1">
    <property type="nucleotide sequence ID" value="NZ_BKAF01000008.1"/>
</dbReference>
<sequence length="108" mass="11682">MSVTVLPFAWGAGGELVKARVTQCALSRICGMCSRPLGRPVAFVGTPLEVGRNAFHAPPLHAGCVTELRALPYADPTWEVVTTSGFEFVRPNREDADQQPTFEPNSLL</sequence>
<evidence type="ECO:0000313" key="1">
    <source>
        <dbReference type="EMBL" id="SFI31227.1"/>
    </source>
</evidence>
<dbReference type="Proteomes" id="UP000198649">
    <property type="component" value="Unassembled WGS sequence"/>
</dbReference>
<keyword evidence="2" id="KW-1185">Reference proteome</keyword>
<reference evidence="1 2" key="1">
    <citation type="submission" date="2016-10" db="EMBL/GenBank/DDBJ databases">
        <authorList>
            <person name="de Groot N.N."/>
        </authorList>
    </citation>
    <scope>NUCLEOTIDE SEQUENCE [LARGE SCALE GENOMIC DNA]</scope>
    <source>
        <strain evidence="1 2">CGMCC 1.11156</strain>
    </source>
</reference>
<dbReference type="OrthoDB" id="3786665at2"/>
<dbReference type="AlphaFoldDB" id="A0A1I3H6P1"/>
<accession>A0A1I3H6P1</accession>
<evidence type="ECO:0000313" key="2">
    <source>
        <dbReference type="Proteomes" id="UP000198649"/>
    </source>
</evidence>
<gene>
    <name evidence="1" type="ORF">SAMN05216561_10751</name>
</gene>
<proteinExistence type="predicted"/>
<organism evidence="1 2">
    <name type="scientific">Nocardioides psychrotolerans</name>
    <dbReference type="NCBI Taxonomy" id="1005945"/>
    <lineage>
        <taxon>Bacteria</taxon>
        <taxon>Bacillati</taxon>
        <taxon>Actinomycetota</taxon>
        <taxon>Actinomycetes</taxon>
        <taxon>Propionibacteriales</taxon>
        <taxon>Nocardioidaceae</taxon>
        <taxon>Nocardioides</taxon>
    </lineage>
</organism>
<dbReference type="STRING" id="1005945.SAMN05216561_10751"/>
<name>A0A1I3H6P1_9ACTN</name>
<dbReference type="EMBL" id="FOQG01000007">
    <property type="protein sequence ID" value="SFI31227.1"/>
    <property type="molecule type" value="Genomic_DNA"/>
</dbReference>
<protein>
    <submittedName>
        <fullName evidence="1">Uncharacterized protein</fullName>
    </submittedName>
</protein>